<dbReference type="PANTHER" id="PTHR43326:SF1">
    <property type="entry name" value="METHIONINE--TRNA LIGASE, MITOCHONDRIAL"/>
    <property type="match status" value="1"/>
</dbReference>
<reference evidence="16 17" key="1">
    <citation type="submission" date="2018-11" db="EMBL/GenBank/DDBJ databases">
        <title>Genomic Encyclopedia of Type Strains, Phase IV (KMG-IV): sequencing the most valuable type-strain genomes for metagenomic binning, comparative biology and taxonomic classification.</title>
        <authorList>
            <person name="Goeker M."/>
        </authorList>
    </citation>
    <scope>NUCLEOTIDE SEQUENCE [LARGE SCALE GENOMIC DNA]</scope>
    <source>
        <strain evidence="16 17">DSM 22027</strain>
    </source>
</reference>
<dbReference type="SUPFAM" id="SSF50249">
    <property type="entry name" value="Nucleic acid-binding proteins"/>
    <property type="match status" value="1"/>
</dbReference>
<dbReference type="CDD" id="cd00814">
    <property type="entry name" value="MetRS_core"/>
    <property type="match status" value="1"/>
</dbReference>
<evidence type="ECO:0000256" key="6">
    <source>
        <dbReference type="ARBA" id="ARBA00022598"/>
    </source>
</evidence>
<dbReference type="GO" id="GO:0005524">
    <property type="term" value="F:ATP binding"/>
    <property type="evidence" value="ECO:0007669"/>
    <property type="project" value="UniProtKB-UniRule"/>
</dbReference>
<comment type="caution">
    <text evidence="13">Lacks conserved residue(s) required for the propagation of feature annotation.</text>
</comment>
<feature type="short sequence motif" description="'HIGH' region" evidence="13">
    <location>
        <begin position="12"/>
        <end position="22"/>
    </location>
</feature>
<dbReference type="NCBIfam" id="TIGR00398">
    <property type="entry name" value="metG"/>
    <property type="match status" value="1"/>
</dbReference>
<dbReference type="InterPro" id="IPR033911">
    <property type="entry name" value="MetRS_core"/>
</dbReference>
<dbReference type="HAMAP" id="MF_01228">
    <property type="entry name" value="Met_tRNA_synth_type2"/>
    <property type="match status" value="1"/>
</dbReference>
<evidence type="ECO:0000313" key="17">
    <source>
        <dbReference type="Proteomes" id="UP000276223"/>
    </source>
</evidence>
<dbReference type="FunFam" id="2.40.50.140:FF:000042">
    <property type="entry name" value="Methionine--tRNA ligase"/>
    <property type="match status" value="1"/>
</dbReference>
<feature type="domain" description="TRNA-binding" evidence="15">
    <location>
        <begin position="555"/>
        <end position="654"/>
    </location>
</feature>
<dbReference type="GO" id="GO:0000049">
    <property type="term" value="F:tRNA binding"/>
    <property type="evidence" value="ECO:0007669"/>
    <property type="project" value="UniProtKB-UniRule"/>
</dbReference>
<dbReference type="GO" id="GO:0046872">
    <property type="term" value="F:metal ion binding"/>
    <property type="evidence" value="ECO:0007669"/>
    <property type="project" value="UniProtKB-KW"/>
</dbReference>
<dbReference type="Gene3D" id="3.40.50.620">
    <property type="entry name" value="HUPs"/>
    <property type="match status" value="1"/>
</dbReference>
<keyword evidence="7 13" id="KW-0547">Nucleotide-binding</keyword>
<dbReference type="PRINTS" id="PR01041">
    <property type="entry name" value="TRNASYNTHMET"/>
</dbReference>
<dbReference type="NCBIfam" id="TIGR00399">
    <property type="entry name" value="metG_C_term"/>
    <property type="match status" value="1"/>
</dbReference>
<keyword evidence="6 13" id="KW-0436">Ligase</keyword>
<dbReference type="InterPro" id="IPR023457">
    <property type="entry name" value="Met-tRNA_synth_2"/>
</dbReference>
<dbReference type="InterPro" id="IPR009080">
    <property type="entry name" value="tRNAsynth_Ia_anticodon-bd"/>
</dbReference>
<evidence type="ECO:0000256" key="13">
    <source>
        <dbReference type="HAMAP-Rule" id="MF_01228"/>
    </source>
</evidence>
<dbReference type="GO" id="GO:0004825">
    <property type="term" value="F:methionine-tRNA ligase activity"/>
    <property type="evidence" value="ECO:0007669"/>
    <property type="project" value="UniProtKB-UniRule"/>
</dbReference>
<dbReference type="GO" id="GO:0006431">
    <property type="term" value="P:methionyl-tRNA aminoacylation"/>
    <property type="evidence" value="ECO:0007669"/>
    <property type="project" value="UniProtKB-UniRule"/>
</dbReference>
<feature type="binding site" evidence="13">
    <location>
        <position position="130"/>
    </location>
    <ligand>
        <name>Zn(2+)</name>
        <dbReference type="ChEBI" id="CHEBI:29105"/>
    </ligand>
</feature>
<dbReference type="PANTHER" id="PTHR43326">
    <property type="entry name" value="METHIONYL-TRNA SYNTHETASE"/>
    <property type="match status" value="1"/>
</dbReference>
<dbReference type="InterPro" id="IPR015413">
    <property type="entry name" value="Methionyl/Leucyl_tRNA_Synth"/>
</dbReference>
<dbReference type="Pfam" id="PF19303">
    <property type="entry name" value="Anticodon_3"/>
    <property type="match status" value="1"/>
</dbReference>
<evidence type="ECO:0000256" key="10">
    <source>
        <dbReference type="ARBA" id="ARBA00022917"/>
    </source>
</evidence>
<dbReference type="InterPro" id="IPR014758">
    <property type="entry name" value="Met-tRNA_synth"/>
</dbReference>
<dbReference type="InterPro" id="IPR041872">
    <property type="entry name" value="Anticodon_Met"/>
</dbReference>
<accession>A0A3N1VKI4</accession>
<dbReference type="PROSITE" id="PS50886">
    <property type="entry name" value="TRBD"/>
    <property type="match status" value="1"/>
</dbReference>
<evidence type="ECO:0000256" key="5">
    <source>
        <dbReference type="ARBA" id="ARBA00022555"/>
    </source>
</evidence>
<evidence type="ECO:0000256" key="12">
    <source>
        <dbReference type="ARBA" id="ARBA00047364"/>
    </source>
</evidence>
<dbReference type="Proteomes" id="UP000276223">
    <property type="component" value="Unassembled WGS sequence"/>
</dbReference>
<evidence type="ECO:0000256" key="3">
    <source>
        <dbReference type="ARBA" id="ARBA00011738"/>
    </source>
</evidence>
<protein>
    <recommendedName>
        <fullName evidence="13">Methionine--tRNA ligase</fullName>
        <ecNumber evidence="13">6.1.1.10</ecNumber>
    </recommendedName>
    <alternativeName>
        <fullName evidence="13">Methionyl-tRNA synthetase</fullName>
        <shortName evidence="13">MetRS</shortName>
    </alternativeName>
</protein>
<evidence type="ECO:0000256" key="4">
    <source>
        <dbReference type="ARBA" id="ARBA00022490"/>
    </source>
</evidence>
<dbReference type="AlphaFoldDB" id="A0A3N1VKI4"/>
<feature type="region of interest" description="Disordered" evidence="14">
    <location>
        <begin position="516"/>
        <end position="545"/>
    </location>
</feature>
<gene>
    <name evidence="13" type="primary">metG</name>
    <name evidence="16" type="ORF">EDC27_0582</name>
</gene>
<evidence type="ECO:0000256" key="7">
    <source>
        <dbReference type="ARBA" id="ARBA00022741"/>
    </source>
</evidence>
<feature type="binding site" evidence="13">
    <location>
        <position position="127"/>
    </location>
    <ligand>
        <name>Zn(2+)</name>
        <dbReference type="ChEBI" id="CHEBI:29105"/>
    </ligand>
</feature>
<feature type="binding site" evidence="13">
    <location>
        <position position="147"/>
    </location>
    <ligand>
        <name>Zn(2+)</name>
        <dbReference type="ChEBI" id="CHEBI:29105"/>
    </ligand>
</feature>
<comment type="function">
    <text evidence="1 13">Is required not only for elongation of protein synthesis but also for the initiation of all mRNA translation through initiator tRNA(fMet) aminoacylation.</text>
</comment>
<dbReference type="CDD" id="cd02800">
    <property type="entry name" value="tRNA_bind_EcMetRS_like"/>
    <property type="match status" value="1"/>
</dbReference>
<keyword evidence="10 13" id="KW-0648">Protein biosynthesis</keyword>
<evidence type="ECO:0000256" key="9">
    <source>
        <dbReference type="ARBA" id="ARBA00022884"/>
    </source>
</evidence>
<evidence type="ECO:0000256" key="8">
    <source>
        <dbReference type="ARBA" id="ARBA00022840"/>
    </source>
</evidence>
<feature type="binding site" evidence="13">
    <location>
        <position position="144"/>
    </location>
    <ligand>
        <name>Zn(2+)</name>
        <dbReference type="ChEBI" id="CHEBI:29105"/>
    </ligand>
</feature>
<dbReference type="CDD" id="cd07957">
    <property type="entry name" value="Anticodon_Ia_Met"/>
    <property type="match status" value="1"/>
</dbReference>
<dbReference type="InterPro" id="IPR004495">
    <property type="entry name" value="Met-tRNA-synth_bsu_C"/>
</dbReference>
<evidence type="ECO:0000259" key="15">
    <source>
        <dbReference type="PROSITE" id="PS50886"/>
    </source>
</evidence>
<evidence type="ECO:0000256" key="2">
    <source>
        <dbReference type="ARBA" id="ARBA00004496"/>
    </source>
</evidence>
<dbReference type="EMBL" id="RJVA01000009">
    <property type="protein sequence ID" value="ROR03315.1"/>
    <property type="molecule type" value="Genomic_DNA"/>
</dbReference>
<dbReference type="SUPFAM" id="SSF52374">
    <property type="entry name" value="Nucleotidylyl transferase"/>
    <property type="match status" value="1"/>
</dbReference>
<comment type="subunit">
    <text evidence="3 13">Homodimer.</text>
</comment>
<keyword evidence="8 13" id="KW-0067">ATP-binding</keyword>
<keyword evidence="11 13" id="KW-0030">Aminoacyl-tRNA synthetase</keyword>
<keyword evidence="5 13" id="KW-0820">tRNA-binding</keyword>
<dbReference type="NCBIfam" id="NF008900">
    <property type="entry name" value="PRK12267.1"/>
    <property type="match status" value="1"/>
</dbReference>
<comment type="cofactor">
    <cofactor evidence="13">
        <name>Zn(2+)</name>
        <dbReference type="ChEBI" id="CHEBI:29105"/>
    </cofactor>
    <text evidence="13">Binds 1 zinc ion per subunit.</text>
</comment>
<dbReference type="FunFam" id="1.10.730.10:FF:000026">
    <property type="entry name" value="Methionine--tRNA ligase"/>
    <property type="match status" value="1"/>
</dbReference>
<keyword evidence="13" id="KW-0862">Zinc</keyword>
<keyword evidence="4 13" id="KW-0963">Cytoplasm</keyword>
<evidence type="ECO:0000256" key="1">
    <source>
        <dbReference type="ARBA" id="ARBA00003314"/>
    </source>
</evidence>
<dbReference type="Gene3D" id="2.170.220.10">
    <property type="match status" value="1"/>
</dbReference>
<dbReference type="InterPro" id="IPR012340">
    <property type="entry name" value="NA-bd_OB-fold"/>
</dbReference>
<dbReference type="InterPro" id="IPR002547">
    <property type="entry name" value="tRNA-bd_dom"/>
</dbReference>
<comment type="catalytic activity">
    <reaction evidence="12 13">
        <text>tRNA(Met) + L-methionine + ATP = L-methionyl-tRNA(Met) + AMP + diphosphate</text>
        <dbReference type="Rhea" id="RHEA:13481"/>
        <dbReference type="Rhea" id="RHEA-COMP:9667"/>
        <dbReference type="Rhea" id="RHEA-COMP:9698"/>
        <dbReference type="ChEBI" id="CHEBI:30616"/>
        <dbReference type="ChEBI" id="CHEBI:33019"/>
        <dbReference type="ChEBI" id="CHEBI:57844"/>
        <dbReference type="ChEBI" id="CHEBI:78442"/>
        <dbReference type="ChEBI" id="CHEBI:78530"/>
        <dbReference type="ChEBI" id="CHEBI:456215"/>
        <dbReference type="EC" id="6.1.1.10"/>
    </reaction>
</comment>
<proteinExistence type="inferred from homology"/>
<comment type="similarity">
    <text evidence="13">Belongs to the class-I aminoacyl-tRNA synthetase family. MetG type 2A subfamily.</text>
</comment>
<dbReference type="RefSeq" id="WP_123289100.1">
    <property type="nucleotide sequence ID" value="NZ_RJVA01000009.1"/>
</dbReference>
<dbReference type="SUPFAM" id="SSF47323">
    <property type="entry name" value="Anticodon-binding domain of a subclass of class I aminoacyl-tRNA synthetases"/>
    <property type="match status" value="1"/>
</dbReference>
<organism evidence="16 17">
    <name type="scientific">Desulfosoma caldarium</name>
    <dbReference type="NCBI Taxonomy" id="610254"/>
    <lineage>
        <taxon>Bacteria</taxon>
        <taxon>Pseudomonadati</taxon>
        <taxon>Thermodesulfobacteriota</taxon>
        <taxon>Syntrophobacteria</taxon>
        <taxon>Syntrophobacterales</taxon>
        <taxon>Syntrophobacteraceae</taxon>
        <taxon>Desulfosoma</taxon>
    </lineage>
</organism>
<keyword evidence="13" id="KW-0479">Metal-binding</keyword>
<dbReference type="Gene3D" id="1.10.730.10">
    <property type="entry name" value="Isoleucyl-tRNA Synthetase, Domain 1"/>
    <property type="match status" value="1"/>
</dbReference>
<dbReference type="InterPro" id="IPR014729">
    <property type="entry name" value="Rossmann-like_a/b/a_fold"/>
</dbReference>
<dbReference type="FunFam" id="2.170.220.10:FF:000003">
    <property type="entry name" value="Methionine--tRNA ligase"/>
    <property type="match status" value="1"/>
</dbReference>
<keyword evidence="9 13" id="KW-0694">RNA-binding</keyword>
<dbReference type="OrthoDB" id="9810191at2"/>
<comment type="caution">
    <text evidence="16">The sequence shown here is derived from an EMBL/GenBank/DDBJ whole genome shotgun (WGS) entry which is preliminary data.</text>
</comment>
<sequence length="654" mass="74056">MDQRFYITTPIYYVNAEPHIGHAYTTIVADVLNRFYRLMGFETYFLTGTDEHGDKIVQAAEAAGTDPKSYADRISAMFRETWPRLNISHDDFIRTTEPRHGRVVQLILQKVYEKGDIYFDTYRGRYCVGCERFITDRELVDGKCPDHDTPPVEREEANYFFRMSAYQEWLIEHIEKNPDFIRPERYKNEVLAFLREPLEDLCISRPRERLSWGIPLPFDERFVTYVWFDALINYVSGLGYPDGHLFKKFWPVAQHLIAKDILKPHGIYWPIMLKAAGIEPYRHLNVHGYWKINEGKMSKSRGTVVRPLDLAPTYGLDAFRYFLLREMVFGLDANFSEDALVQRLNADLANDLGNLFSRTLAMTSRYFGGLVPPFGDPEQPEDMELRHLLEQAVTRYQEEIPQLAFHKALMAIWDVINAANKYIDRTAPWNLAKNAAHRGRLQRVLRTLLEVNKTVAVLLAPFMPETAEKMLSRLGVACAALNVRLDRDAAWGSLSEGQAVEKGQALFPRVDAKKHDVTEKLSSKKPEPAAVGSSPPKATSETPAGCPDSLIGIEEFQRLDLRVGVVLAAQRIPKSKKLVQLTVDTGEKRQVVAGIGEHYAVDELVGKTVILVANLKPARLMGVESQGMILAAHDPKGLRLITTDAPAAPGSKVS</sequence>
<dbReference type="GO" id="GO:0005737">
    <property type="term" value="C:cytoplasm"/>
    <property type="evidence" value="ECO:0007669"/>
    <property type="project" value="UniProtKB-SubCell"/>
</dbReference>
<feature type="short sequence motif" description="'KMSKS' region" evidence="13">
    <location>
        <begin position="296"/>
        <end position="300"/>
    </location>
</feature>
<comment type="subcellular location">
    <subcellularLocation>
        <location evidence="2 13">Cytoplasm</location>
    </subcellularLocation>
</comment>
<dbReference type="Pfam" id="PF09334">
    <property type="entry name" value="tRNA-synt_1g"/>
    <property type="match status" value="2"/>
</dbReference>
<evidence type="ECO:0000256" key="14">
    <source>
        <dbReference type="SAM" id="MobiDB-lite"/>
    </source>
</evidence>
<dbReference type="Gene3D" id="2.40.50.140">
    <property type="entry name" value="Nucleic acid-binding proteins"/>
    <property type="match status" value="1"/>
</dbReference>
<dbReference type="Pfam" id="PF01588">
    <property type="entry name" value="tRNA_bind"/>
    <property type="match status" value="1"/>
</dbReference>
<dbReference type="EC" id="6.1.1.10" evidence="13"/>
<feature type="compositionally biased region" description="Basic and acidic residues" evidence="14">
    <location>
        <begin position="516"/>
        <end position="527"/>
    </location>
</feature>
<keyword evidence="17" id="KW-1185">Reference proteome</keyword>
<name>A0A3N1VKI4_9BACT</name>
<evidence type="ECO:0000313" key="16">
    <source>
        <dbReference type="EMBL" id="ROR03315.1"/>
    </source>
</evidence>
<evidence type="ECO:0000256" key="11">
    <source>
        <dbReference type="ARBA" id="ARBA00023146"/>
    </source>
</evidence>